<keyword evidence="1" id="KW-1133">Transmembrane helix</keyword>
<feature type="transmembrane region" description="Helical" evidence="1">
    <location>
        <begin position="40"/>
        <end position="60"/>
    </location>
</feature>
<gene>
    <name evidence="2" type="ORF">WMSIL1_LOCUS1418</name>
</gene>
<evidence type="ECO:0000313" key="2">
    <source>
        <dbReference type="EMBL" id="VUZ40432.1"/>
    </source>
</evidence>
<keyword evidence="3" id="KW-1185">Reference proteome</keyword>
<evidence type="ECO:0000313" key="3">
    <source>
        <dbReference type="Proteomes" id="UP000321570"/>
    </source>
</evidence>
<name>A0A564XZJ2_HYMDI</name>
<proteinExistence type="predicted"/>
<evidence type="ECO:0000256" key="1">
    <source>
        <dbReference type="SAM" id="Phobius"/>
    </source>
</evidence>
<protein>
    <submittedName>
        <fullName evidence="2">Uncharacterized protein</fullName>
    </submittedName>
</protein>
<reference evidence="2 3" key="1">
    <citation type="submission" date="2019-07" db="EMBL/GenBank/DDBJ databases">
        <authorList>
            <person name="Jastrzebski P J."/>
            <person name="Paukszto L."/>
            <person name="Jastrzebski P J."/>
        </authorList>
    </citation>
    <scope>NUCLEOTIDE SEQUENCE [LARGE SCALE GENOMIC DNA]</scope>
    <source>
        <strain evidence="2 3">WMS-il1</strain>
    </source>
</reference>
<keyword evidence="1" id="KW-0812">Transmembrane</keyword>
<keyword evidence="1" id="KW-0472">Membrane</keyword>
<dbReference type="Proteomes" id="UP000321570">
    <property type="component" value="Unassembled WGS sequence"/>
</dbReference>
<sequence>MLGRGLTQVTHIKLPLFSRQQQHTLVSADSDRSSRCSLSLLLVVTSLNTLLVYSTLGALFHNCC</sequence>
<accession>A0A564XZJ2</accession>
<organism evidence="2 3">
    <name type="scientific">Hymenolepis diminuta</name>
    <name type="common">Rat tapeworm</name>
    <dbReference type="NCBI Taxonomy" id="6216"/>
    <lineage>
        <taxon>Eukaryota</taxon>
        <taxon>Metazoa</taxon>
        <taxon>Spiralia</taxon>
        <taxon>Lophotrochozoa</taxon>
        <taxon>Platyhelminthes</taxon>
        <taxon>Cestoda</taxon>
        <taxon>Eucestoda</taxon>
        <taxon>Cyclophyllidea</taxon>
        <taxon>Hymenolepididae</taxon>
        <taxon>Hymenolepis</taxon>
    </lineage>
</organism>
<dbReference type="AlphaFoldDB" id="A0A564XZJ2"/>
<dbReference type="EMBL" id="CABIJS010000033">
    <property type="protein sequence ID" value="VUZ40432.1"/>
    <property type="molecule type" value="Genomic_DNA"/>
</dbReference>